<evidence type="ECO:0000313" key="9">
    <source>
        <dbReference type="Proteomes" id="UP000782519"/>
    </source>
</evidence>
<dbReference type="EMBL" id="JACRJB010000053">
    <property type="protein sequence ID" value="MBI5131546.1"/>
    <property type="molecule type" value="Genomic_DNA"/>
</dbReference>
<feature type="transmembrane region" description="Helical" evidence="6">
    <location>
        <begin position="205"/>
        <end position="224"/>
    </location>
</feature>
<feature type="transmembrane region" description="Helical" evidence="6">
    <location>
        <begin position="44"/>
        <end position="64"/>
    </location>
</feature>
<feature type="transmembrane region" description="Helical" evidence="6">
    <location>
        <begin position="12"/>
        <end position="32"/>
    </location>
</feature>
<dbReference type="Proteomes" id="UP000782519">
    <property type="component" value="Unassembled WGS sequence"/>
</dbReference>
<feature type="transmembrane region" description="Helical" evidence="6">
    <location>
        <begin position="126"/>
        <end position="146"/>
    </location>
</feature>
<dbReference type="PANTHER" id="PTHR34820:SF4">
    <property type="entry name" value="INNER MEMBRANE PROTEIN YEBZ"/>
    <property type="match status" value="1"/>
</dbReference>
<evidence type="ECO:0000256" key="3">
    <source>
        <dbReference type="ARBA" id="ARBA00022692"/>
    </source>
</evidence>
<dbReference type="AlphaFoldDB" id="A0A933RZF9"/>
<evidence type="ECO:0000256" key="2">
    <source>
        <dbReference type="ARBA" id="ARBA00022475"/>
    </source>
</evidence>
<name>A0A933RZF9_RHOPL</name>
<comment type="subcellular location">
    <subcellularLocation>
        <location evidence="1">Cell membrane</location>
        <topology evidence="1">Multi-pass membrane protein</topology>
    </subcellularLocation>
</comment>
<protein>
    <submittedName>
        <fullName evidence="8">Copper homeostasis membrane protein CopD</fullName>
    </submittedName>
</protein>
<evidence type="ECO:0000256" key="4">
    <source>
        <dbReference type="ARBA" id="ARBA00022989"/>
    </source>
</evidence>
<dbReference type="GO" id="GO:0005886">
    <property type="term" value="C:plasma membrane"/>
    <property type="evidence" value="ECO:0007669"/>
    <property type="project" value="UniProtKB-SubCell"/>
</dbReference>
<feature type="transmembrane region" description="Helical" evidence="6">
    <location>
        <begin position="95"/>
        <end position="114"/>
    </location>
</feature>
<keyword evidence="4 6" id="KW-1133">Transmembrane helix</keyword>
<sequence>MIDLGLVFARFLHYVATTTLAGAAFFPLYAHAGDEPGKLVRWRNGLMLWSAVLSLASGLAWFVFSVANMSGALADVADPEVLASVLRDTGFGAVWTARMILAVVVVVVAAAAHVQSPRSTTGQDLLMSFLAAGMLASLAGAGHAQIEEGWAGVLHVSADAAHLLAAGAWLGGLAPLGFILLGYAGRTGQDGIDVDGVLMRFSGMGYAAVATLVGTGLVNSWLLVGSVSSLLNSTYGLILVAKLVSFGGMLALAAANRFWLVPALVAAGRSGAGEVWRGKLRTHVIGEQGLGLLVLLCVSVLGTVRPAIGQ</sequence>
<feature type="domain" description="Copper resistance protein D" evidence="7">
    <location>
        <begin position="197"/>
        <end position="301"/>
    </location>
</feature>
<dbReference type="Pfam" id="PF05425">
    <property type="entry name" value="CopD"/>
    <property type="match status" value="1"/>
</dbReference>
<dbReference type="InterPro" id="IPR047689">
    <property type="entry name" value="CopD"/>
</dbReference>
<organism evidence="8 9">
    <name type="scientific">Rhodopseudomonas palustris</name>
    <dbReference type="NCBI Taxonomy" id="1076"/>
    <lineage>
        <taxon>Bacteria</taxon>
        <taxon>Pseudomonadati</taxon>
        <taxon>Pseudomonadota</taxon>
        <taxon>Alphaproteobacteria</taxon>
        <taxon>Hyphomicrobiales</taxon>
        <taxon>Nitrobacteraceae</taxon>
        <taxon>Rhodopseudomonas</taxon>
    </lineage>
</organism>
<feature type="transmembrane region" description="Helical" evidence="6">
    <location>
        <begin position="166"/>
        <end position="184"/>
    </location>
</feature>
<dbReference type="InterPro" id="IPR032694">
    <property type="entry name" value="CopC/D"/>
</dbReference>
<comment type="caution">
    <text evidence="8">The sequence shown here is derived from an EMBL/GenBank/DDBJ whole genome shotgun (WGS) entry which is preliminary data.</text>
</comment>
<proteinExistence type="predicted"/>
<dbReference type="InterPro" id="IPR008457">
    <property type="entry name" value="Cu-R_CopD_dom"/>
</dbReference>
<evidence type="ECO:0000256" key="1">
    <source>
        <dbReference type="ARBA" id="ARBA00004651"/>
    </source>
</evidence>
<feature type="transmembrane region" description="Helical" evidence="6">
    <location>
        <begin position="244"/>
        <end position="268"/>
    </location>
</feature>
<evidence type="ECO:0000259" key="7">
    <source>
        <dbReference type="Pfam" id="PF05425"/>
    </source>
</evidence>
<keyword evidence="3 6" id="KW-0812">Transmembrane</keyword>
<evidence type="ECO:0000256" key="6">
    <source>
        <dbReference type="SAM" id="Phobius"/>
    </source>
</evidence>
<feature type="transmembrane region" description="Helical" evidence="6">
    <location>
        <begin position="289"/>
        <end position="308"/>
    </location>
</feature>
<evidence type="ECO:0000256" key="5">
    <source>
        <dbReference type="ARBA" id="ARBA00023136"/>
    </source>
</evidence>
<reference evidence="8" key="1">
    <citation type="submission" date="2020-07" db="EMBL/GenBank/DDBJ databases">
        <title>Huge and variable diversity of episymbiotic CPR bacteria and DPANN archaea in groundwater ecosystems.</title>
        <authorList>
            <person name="He C.Y."/>
            <person name="Keren R."/>
            <person name="Whittaker M."/>
            <person name="Farag I.F."/>
            <person name="Doudna J."/>
            <person name="Cate J.H.D."/>
            <person name="Banfield J.F."/>
        </authorList>
    </citation>
    <scope>NUCLEOTIDE SEQUENCE</scope>
    <source>
        <strain evidence="8">NC_groundwater_1818_Pr3_B-0.1um_66_35</strain>
    </source>
</reference>
<keyword evidence="2" id="KW-1003">Cell membrane</keyword>
<dbReference type="GO" id="GO:0006825">
    <property type="term" value="P:copper ion transport"/>
    <property type="evidence" value="ECO:0007669"/>
    <property type="project" value="InterPro"/>
</dbReference>
<keyword evidence="5 6" id="KW-0472">Membrane</keyword>
<gene>
    <name evidence="8" type="primary">copD</name>
    <name evidence="8" type="ORF">HZA66_19075</name>
</gene>
<dbReference type="NCBIfam" id="NF033808">
    <property type="entry name" value="copper_CopD"/>
    <property type="match status" value="1"/>
</dbReference>
<dbReference type="PANTHER" id="PTHR34820">
    <property type="entry name" value="INNER MEMBRANE PROTEIN YEBZ"/>
    <property type="match status" value="1"/>
</dbReference>
<evidence type="ECO:0000313" key="8">
    <source>
        <dbReference type="EMBL" id="MBI5131546.1"/>
    </source>
</evidence>
<accession>A0A933RZF9</accession>